<organism evidence="2 3">
    <name type="scientific">Symbiodinium natans</name>
    <dbReference type="NCBI Taxonomy" id="878477"/>
    <lineage>
        <taxon>Eukaryota</taxon>
        <taxon>Sar</taxon>
        <taxon>Alveolata</taxon>
        <taxon>Dinophyceae</taxon>
        <taxon>Suessiales</taxon>
        <taxon>Symbiodiniaceae</taxon>
        <taxon>Symbiodinium</taxon>
    </lineage>
</organism>
<keyword evidence="3" id="KW-1185">Reference proteome</keyword>
<sequence>MVTMLLAFSALAAAGAVRVQNADLDPVKETYEPMNCSGRHLLPSNYTVKQLWDFGGDSTATWSYFRYEITNMEPENCEKYVGFFPFFEKFLHWTRTPWNLPQRYEFLAPRLSGGKCTLYVKDTRTPRYCDVKTGDQLWNDTVPIVQDMCMEDMCTQAKSGQWHEWSTRTVLKYFAFSKKKAWQQSMPDKSKSKGFEDVFHECWQGPYGDMLGSFDDFVDRYGITTSSGTFDKKVCGCKTEDDCRGSTGGYLSADWRPT</sequence>
<evidence type="ECO:0000256" key="1">
    <source>
        <dbReference type="SAM" id="SignalP"/>
    </source>
</evidence>
<proteinExistence type="predicted"/>
<comment type="caution">
    <text evidence="2">The sequence shown here is derived from an EMBL/GenBank/DDBJ whole genome shotgun (WGS) entry which is preliminary data.</text>
</comment>
<accession>A0A812L7Q0</accession>
<dbReference type="AlphaFoldDB" id="A0A812L7Q0"/>
<dbReference type="OrthoDB" id="10593979at2759"/>
<evidence type="ECO:0000313" key="2">
    <source>
        <dbReference type="EMBL" id="CAE7237218.1"/>
    </source>
</evidence>
<feature type="chain" id="PRO_5032384283" evidence="1">
    <location>
        <begin position="17"/>
        <end position="258"/>
    </location>
</feature>
<protein>
    <submittedName>
        <fullName evidence="2">Uncharacterized protein</fullName>
    </submittedName>
</protein>
<reference evidence="2" key="1">
    <citation type="submission" date="2021-02" db="EMBL/GenBank/DDBJ databases">
        <authorList>
            <person name="Dougan E. K."/>
            <person name="Rhodes N."/>
            <person name="Thang M."/>
            <person name="Chan C."/>
        </authorList>
    </citation>
    <scope>NUCLEOTIDE SEQUENCE</scope>
</reference>
<gene>
    <name evidence="2" type="ORF">SNAT2548_LOCUS10291</name>
</gene>
<dbReference type="Proteomes" id="UP000604046">
    <property type="component" value="Unassembled WGS sequence"/>
</dbReference>
<dbReference type="EMBL" id="CAJNDS010000846">
    <property type="protein sequence ID" value="CAE7237218.1"/>
    <property type="molecule type" value="Genomic_DNA"/>
</dbReference>
<feature type="signal peptide" evidence="1">
    <location>
        <begin position="1"/>
        <end position="16"/>
    </location>
</feature>
<keyword evidence="1" id="KW-0732">Signal</keyword>
<name>A0A812L7Q0_9DINO</name>
<evidence type="ECO:0000313" key="3">
    <source>
        <dbReference type="Proteomes" id="UP000604046"/>
    </source>
</evidence>